<dbReference type="PROSITE" id="PS51201">
    <property type="entry name" value="RCK_N"/>
    <property type="match status" value="2"/>
</dbReference>
<evidence type="ECO:0000313" key="15">
    <source>
        <dbReference type="Proteomes" id="UP000659047"/>
    </source>
</evidence>
<dbReference type="FunFam" id="3.40.50.720:FF:000027">
    <property type="entry name" value="Trk system potassium transporter TrkA"/>
    <property type="match status" value="1"/>
</dbReference>
<dbReference type="InterPro" id="IPR006037">
    <property type="entry name" value="RCK_C"/>
</dbReference>
<feature type="domain" description="RCK C-terminal" evidence="13">
    <location>
        <begin position="143"/>
        <end position="227"/>
    </location>
</feature>
<evidence type="ECO:0000259" key="12">
    <source>
        <dbReference type="PROSITE" id="PS51201"/>
    </source>
</evidence>
<keyword evidence="6" id="KW-0633">Potassium transport</keyword>
<keyword evidence="8" id="KW-0630">Potassium</keyword>
<keyword evidence="4" id="KW-1003">Cell membrane</keyword>
<proteinExistence type="predicted"/>
<evidence type="ECO:0000256" key="3">
    <source>
        <dbReference type="ARBA" id="ARBA00022448"/>
    </source>
</evidence>
<keyword evidence="11" id="KW-0472">Membrane</keyword>
<dbReference type="RefSeq" id="WP_238715260.1">
    <property type="nucleotide sequence ID" value="NZ_JAEPBH010000067.1"/>
</dbReference>
<dbReference type="PANTHER" id="PTHR43833">
    <property type="entry name" value="POTASSIUM CHANNEL PROTEIN 2-RELATED-RELATED"/>
    <property type="match status" value="1"/>
</dbReference>
<accession>A0A8K0XXU2</accession>
<feature type="domain" description="RCK N-terminal" evidence="12">
    <location>
        <begin position="232"/>
        <end position="348"/>
    </location>
</feature>
<evidence type="ECO:0000256" key="10">
    <source>
        <dbReference type="ARBA" id="ARBA00023065"/>
    </source>
</evidence>
<feature type="domain" description="RCK C-terminal" evidence="13">
    <location>
        <begin position="368"/>
        <end position="453"/>
    </location>
</feature>
<evidence type="ECO:0000256" key="8">
    <source>
        <dbReference type="ARBA" id="ARBA00022958"/>
    </source>
</evidence>
<dbReference type="NCBIfam" id="NF007039">
    <property type="entry name" value="PRK09496.3-2"/>
    <property type="match status" value="1"/>
</dbReference>
<dbReference type="InterPro" id="IPR036721">
    <property type="entry name" value="RCK_C_sf"/>
</dbReference>
<dbReference type="InterPro" id="IPR003148">
    <property type="entry name" value="RCK_N"/>
</dbReference>
<gene>
    <name evidence="14" type="primary">trkA</name>
    <name evidence="14" type="ORF">JJB97_16885</name>
</gene>
<dbReference type="PANTHER" id="PTHR43833:SF5">
    <property type="entry name" value="TRK SYSTEM POTASSIUM UPTAKE PROTEIN TRKA"/>
    <property type="match status" value="1"/>
</dbReference>
<keyword evidence="7" id="KW-0677">Repeat</keyword>
<dbReference type="Proteomes" id="UP000659047">
    <property type="component" value="Unassembled WGS sequence"/>
</dbReference>
<dbReference type="InterPro" id="IPR006036">
    <property type="entry name" value="K_uptake_TrkA"/>
</dbReference>
<dbReference type="FunFam" id="3.30.70.1450:FF:000002">
    <property type="entry name" value="Trk system potassium transporter TrkA"/>
    <property type="match status" value="1"/>
</dbReference>
<dbReference type="FunFam" id="3.30.70.1450:FF:000001">
    <property type="entry name" value="Trk system potassium transporter TrkA"/>
    <property type="match status" value="1"/>
</dbReference>
<evidence type="ECO:0000256" key="9">
    <source>
        <dbReference type="ARBA" id="ARBA00023027"/>
    </source>
</evidence>
<evidence type="ECO:0000256" key="6">
    <source>
        <dbReference type="ARBA" id="ARBA00022538"/>
    </source>
</evidence>
<dbReference type="Pfam" id="PF02254">
    <property type="entry name" value="TrkA_N"/>
    <property type="match status" value="2"/>
</dbReference>
<evidence type="ECO:0000256" key="7">
    <source>
        <dbReference type="ARBA" id="ARBA00022737"/>
    </source>
</evidence>
<dbReference type="GO" id="GO:0005886">
    <property type="term" value="C:plasma membrane"/>
    <property type="evidence" value="ECO:0007669"/>
    <property type="project" value="UniProtKB-SubCell"/>
</dbReference>
<dbReference type="NCBIfam" id="NF007032">
    <property type="entry name" value="PRK09496.1-4"/>
    <property type="match status" value="1"/>
</dbReference>
<evidence type="ECO:0000256" key="5">
    <source>
        <dbReference type="ARBA" id="ARBA00022519"/>
    </source>
</evidence>
<keyword evidence="10" id="KW-0406">Ion transport</keyword>
<dbReference type="PRINTS" id="PR00335">
    <property type="entry name" value="KUPTAKETRKA"/>
</dbReference>
<dbReference type="Pfam" id="PF02080">
    <property type="entry name" value="TrkA_C"/>
    <property type="match status" value="2"/>
</dbReference>
<dbReference type="SUPFAM" id="SSF116726">
    <property type="entry name" value="TrkA C-terminal domain-like"/>
    <property type="match status" value="2"/>
</dbReference>
<keyword evidence="5" id="KW-0997">Cell inner membrane</keyword>
<dbReference type="InterPro" id="IPR050721">
    <property type="entry name" value="Trk_Ktr_HKT_K-transport"/>
</dbReference>
<evidence type="ECO:0000256" key="4">
    <source>
        <dbReference type="ARBA" id="ARBA00022475"/>
    </source>
</evidence>
<dbReference type="FunFam" id="3.40.50.720:FF:000042">
    <property type="entry name" value="Trk system potassium transporter TrkA"/>
    <property type="match status" value="1"/>
</dbReference>
<feature type="domain" description="RCK N-terminal" evidence="12">
    <location>
        <begin position="1"/>
        <end position="118"/>
    </location>
</feature>
<dbReference type="GO" id="GO:0015079">
    <property type="term" value="F:potassium ion transmembrane transporter activity"/>
    <property type="evidence" value="ECO:0007669"/>
    <property type="project" value="InterPro"/>
</dbReference>
<evidence type="ECO:0000256" key="11">
    <source>
        <dbReference type="ARBA" id="ARBA00023136"/>
    </source>
</evidence>
<dbReference type="EMBL" id="JAEPBH010000067">
    <property type="protein sequence ID" value="MBK4716970.1"/>
    <property type="molecule type" value="Genomic_DNA"/>
</dbReference>
<reference evidence="14" key="1">
    <citation type="submission" date="2021-01" db="EMBL/GenBank/DDBJ databases">
        <title>Intestinitalea alba gen. nov., sp. nov., a novel genus of the family Enterobacteriaceae, isolated from the gut of the plastic-eating mealworm Tenebrio molitor L.</title>
        <authorList>
            <person name="Yang Y."/>
        </authorList>
    </citation>
    <scope>NUCLEOTIDE SEQUENCE</scope>
    <source>
        <strain evidence="14">BIT-L3</strain>
    </source>
</reference>
<sequence length="458" mass="50163">MKIIILGAGQVGGTLAENLVGENNDITVVDTNGDRLRNLQDKFDLRVVQGHGSHPCVLQEAGADDADMLVAVTSSDETNMIACQIAYSIFNTPSRIARIRAPEYVRDAERIFTPEAVPIDHLIAPEQLVIDNIYRLIEYPGALQVVNFAEGKVSLGVVKAYYGGPLVGNALSTMRDHMPHIDTRVAAIFRHDRPIRPQGSTIVEAGDEVFFIAASQHIRAVMSELQRLEKPYKRIMLVGGGNIGAGLARRLEKDYSVKLIERNQQRAAELAEMLQDTIVFYGDASDQELLAEENIEQVDLFIAVTNDDEANIMSAMLAKRLGAKKVIVLIQRRAYVDLVQGSVIDIAISPQQATISALLGHVRKADIVGVSSLRRGVAEAIEAVAHGDESTSRVVGRVISEIKLPPGTIIGAIVRGNDVMIANDDLRVEQGDHVIMFLTDKKFVSDVERLFQPSPFFL</sequence>
<dbReference type="Gene3D" id="3.40.50.720">
    <property type="entry name" value="NAD(P)-binding Rossmann-like Domain"/>
    <property type="match status" value="2"/>
</dbReference>
<keyword evidence="15" id="KW-1185">Reference proteome</keyword>
<protein>
    <recommendedName>
        <fullName evidence="2">Trk system potassium uptake protein TrkA</fullName>
    </recommendedName>
</protein>
<dbReference type="NCBIfam" id="NF007030">
    <property type="entry name" value="PRK09496.1-1"/>
    <property type="match status" value="1"/>
</dbReference>
<organism evidence="14 15">
    <name type="scientific">Tenebrionibacter intestinalis</name>
    <dbReference type="NCBI Taxonomy" id="2799638"/>
    <lineage>
        <taxon>Bacteria</taxon>
        <taxon>Pseudomonadati</taxon>
        <taxon>Pseudomonadota</taxon>
        <taxon>Gammaproteobacteria</taxon>
        <taxon>Enterobacterales</taxon>
        <taxon>Enterobacteriaceae</taxon>
        <taxon>Tenebrionibacter/Tenebrionicola group</taxon>
        <taxon>Tenebrionibacter</taxon>
    </lineage>
</organism>
<dbReference type="SUPFAM" id="SSF51735">
    <property type="entry name" value="NAD(P)-binding Rossmann-fold domains"/>
    <property type="match status" value="2"/>
</dbReference>
<evidence type="ECO:0000256" key="1">
    <source>
        <dbReference type="ARBA" id="ARBA00004515"/>
    </source>
</evidence>
<name>A0A8K0XXU2_9ENTR</name>
<evidence type="ECO:0000259" key="13">
    <source>
        <dbReference type="PROSITE" id="PS51202"/>
    </source>
</evidence>
<dbReference type="AlphaFoldDB" id="A0A8K0XXU2"/>
<keyword evidence="3" id="KW-0813">Transport</keyword>
<dbReference type="InterPro" id="IPR036291">
    <property type="entry name" value="NAD(P)-bd_dom_sf"/>
</dbReference>
<dbReference type="NCBIfam" id="NF007031">
    <property type="entry name" value="PRK09496.1-2"/>
    <property type="match status" value="1"/>
</dbReference>
<dbReference type="Gene3D" id="3.30.70.1450">
    <property type="entry name" value="Regulator of K+ conductance, C-terminal domain"/>
    <property type="match status" value="2"/>
</dbReference>
<evidence type="ECO:0000313" key="14">
    <source>
        <dbReference type="EMBL" id="MBK4716970.1"/>
    </source>
</evidence>
<dbReference type="PROSITE" id="PS51202">
    <property type="entry name" value="RCK_C"/>
    <property type="match status" value="2"/>
</dbReference>
<comment type="caution">
    <text evidence="14">The sequence shown here is derived from an EMBL/GenBank/DDBJ whole genome shotgun (WGS) entry which is preliminary data.</text>
</comment>
<evidence type="ECO:0000256" key="2">
    <source>
        <dbReference type="ARBA" id="ARBA00017378"/>
    </source>
</evidence>
<comment type="subcellular location">
    <subcellularLocation>
        <location evidence="1">Cell inner membrane</location>
        <topology evidence="1">Peripheral membrane protein</topology>
        <orientation evidence="1">Cytoplasmic side</orientation>
    </subcellularLocation>
</comment>
<keyword evidence="9" id="KW-0520">NAD</keyword>